<keyword evidence="1" id="KW-0677">Repeat</keyword>
<name>A0A7T8KFT0_CALRO</name>
<protein>
    <submittedName>
        <fullName evidence="2">MYPT75D CG6896PAlike</fullName>
    </submittedName>
</protein>
<proteinExistence type="predicted"/>
<feature type="non-terminal residue" evidence="2">
    <location>
        <position position="1"/>
    </location>
</feature>
<organism evidence="2 3">
    <name type="scientific">Caligus rogercresseyi</name>
    <name type="common">Sea louse</name>
    <dbReference type="NCBI Taxonomy" id="217165"/>
    <lineage>
        <taxon>Eukaryota</taxon>
        <taxon>Metazoa</taxon>
        <taxon>Ecdysozoa</taxon>
        <taxon>Arthropoda</taxon>
        <taxon>Crustacea</taxon>
        <taxon>Multicrustacea</taxon>
        <taxon>Hexanauplia</taxon>
        <taxon>Copepoda</taxon>
        <taxon>Siphonostomatoida</taxon>
        <taxon>Caligidae</taxon>
        <taxon>Caligus</taxon>
    </lineage>
</organism>
<dbReference type="InterPro" id="IPR051226">
    <property type="entry name" value="PP1_Regulatory_Subunit"/>
</dbReference>
<dbReference type="EMBL" id="CP045894">
    <property type="protein sequence ID" value="QQP55127.1"/>
    <property type="molecule type" value="Genomic_DNA"/>
</dbReference>
<dbReference type="PANTHER" id="PTHR24179">
    <property type="entry name" value="PROTEIN PHOSPHATASE 1 REGULATORY SUBUNIT 12"/>
    <property type="match status" value="1"/>
</dbReference>
<dbReference type="AlphaFoldDB" id="A0A7T8KFT0"/>
<reference evidence="3" key="1">
    <citation type="submission" date="2021-01" db="EMBL/GenBank/DDBJ databases">
        <title>Caligus Genome Assembly.</title>
        <authorList>
            <person name="Gallardo-Escarate C."/>
        </authorList>
    </citation>
    <scope>NUCLEOTIDE SEQUENCE [LARGE SCALE GENOMIC DNA]</scope>
</reference>
<accession>A0A7T8KFT0</accession>
<evidence type="ECO:0000313" key="3">
    <source>
        <dbReference type="Proteomes" id="UP000595437"/>
    </source>
</evidence>
<keyword evidence="3" id="KW-1185">Reference proteome</keyword>
<dbReference type="GO" id="GO:0005737">
    <property type="term" value="C:cytoplasm"/>
    <property type="evidence" value="ECO:0007669"/>
    <property type="project" value="TreeGrafter"/>
</dbReference>
<dbReference type="OrthoDB" id="19014at2759"/>
<evidence type="ECO:0000256" key="1">
    <source>
        <dbReference type="ARBA" id="ARBA00022737"/>
    </source>
</evidence>
<dbReference type="PANTHER" id="PTHR24179:SF29">
    <property type="entry name" value="LD46604P"/>
    <property type="match status" value="1"/>
</dbReference>
<evidence type="ECO:0000313" key="2">
    <source>
        <dbReference type="EMBL" id="QQP55127.1"/>
    </source>
</evidence>
<sequence>GVPLFPTSVMDHGSLISEMEKLEHMPSQARLRLAKKRRMSQIRQWALREKSGENVLGRKRSEPRVQFPSSVTLLEASSRNDVNEGKIESLALE</sequence>
<dbReference type="GO" id="GO:0017020">
    <property type="term" value="F:myosin phosphatase regulator activity"/>
    <property type="evidence" value="ECO:0007669"/>
    <property type="project" value="TreeGrafter"/>
</dbReference>
<dbReference type="GO" id="GO:0004857">
    <property type="term" value="F:enzyme inhibitor activity"/>
    <property type="evidence" value="ECO:0007669"/>
    <property type="project" value="TreeGrafter"/>
</dbReference>
<gene>
    <name evidence="2" type="ORF">FKW44_008220</name>
</gene>
<dbReference type="Proteomes" id="UP000595437">
    <property type="component" value="Chromosome 5"/>
</dbReference>